<dbReference type="AlphaFoldDB" id="A0A379C6K5"/>
<dbReference type="Proteomes" id="UP000255517">
    <property type="component" value="Unassembled WGS sequence"/>
</dbReference>
<name>A0A379C6K5_9FIRM</name>
<sequence length="101" mass="12300">MIQFTNFEDFKLMLSKLEINNKTFLIYGYKEETYPNIYFEDSVKDHVLFKFLIISDLGYFYFIEKYSNDEIEKINELNRVLDKEMIINKNFNLSNENKIII</sequence>
<evidence type="ECO:0000313" key="2">
    <source>
        <dbReference type="Proteomes" id="UP000255517"/>
    </source>
</evidence>
<dbReference type="EMBL" id="UGSZ01000001">
    <property type="protein sequence ID" value="SUB57749.1"/>
    <property type="molecule type" value="Genomic_DNA"/>
</dbReference>
<protein>
    <submittedName>
        <fullName evidence="1">Uncharacterized protein</fullName>
    </submittedName>
</protein>
<gene>
    <name evidence="1" type="ORF">NCTC13149_01606</name>
</gene>
<evidence type="ECO:0000313" key="1">
    <source>
        <dbReference type="EMBL" id="SUB57749.1"/>
    </source>
</evidence>
<organism evidence="1 2">
    <name type="scientific">Peptoniphilus lacrimalis</name>
    <dbReference type="NCBI Taxonomy" id="33031"/>
    <lineage>
        <taxon>Bacteria</taxon>
        <taxon>Bacillati</taxon>
        <taxon>Bacillota</taxon>
        <taxon>Tissierellia</taxon>
        <taxon>Tissierellales</taxon>
        <taxon>Peptoniphilaceae</taxon>
        <taxon>Peptoniphilus</taxon>
    </lineage>
</organism>
<reference evidence="1 2" key="1">
    <citation type="submission" date="2018-06" db="EMBL/GenBank/DDBJ databases">
        <authorList>
            <consortium name="Pathogen Informatics"/>
            <person name="Doyle S."/>
        </authorList>
    </citation>
    <scope>NUCLEOTIDE SEQUENCE [LARGE SCALE GENOMIC DNA]</scope>
    <source>
        <strain evidence="1 2">NCTC13149</strain>
    </source>
</reference>
<dbReference type="RefSeq" id="WP_019035301.1">
    <property type="nucleotide sequence ID" value="NZ_UGSZ01000001.1"/>
</dbReference>
<accession>A0A379C6K5</accession>
<proteinExistence type="predicted"/>